<keyword evidence="2" id="KW-1185">Reference proteome</keyword>
<sequence length="198" mass="22404">MRPQLDDVEAEITYLLLRHERPDLVTEIGSRGGWSTTWILRALADNGAGRLLTMDLDASALMTVPPEVAGRRWEFRKGDVRALPADWITATDYLFVDADHRQRFARWYLTTVFPSLRPGIAVSVHDVFRRARPWPLSEGAEVLRALAGRSIGYFTVAPARASLAYERIAALRRELGLAEPVRTGVRNPMIYFRMPAGW</sequence>
<accession>A0A4Q7JEX5</accession>
<comment type="caution">
    <text evidence="1">The sequence shown here is derived from an EMBL/GenBank/DDBJ whole genome shotgun (WGS) entry which is preliminary data.</text>
</comment>
<organism evidence="1 2">
    <name type="scientific">Amycolatopsis suaedae</name>
    <dbReference type="NCBI Taxonomy" id="2510978"/>
    <lineage>
        <taxon>Bacteria</taxon>
        <taxon>Bacillati</taxon>
        <taxon>Actinomycetota</taxon>
        <taxon>Actinomycetes</taxon>
        <taxon>Pseudonocardiales</taxon>
        <taxon>Pseudonocardiaceae</taxon>
        <taxon>Amycolatopsis</taxon>
    </lineage>
</organism>
<dbReference type="EMBL" id="SFCC01000001">
    <property type="protein sequence ID" value="RZQ66129.1"/>
    <property type="molecule type" value="Genomic_DNA"/>
</dbReference>
<dbReference type="AlphaFoldDB" id="A0A4Q7JEX5"/>
<dbReference type="Proteomes" id="UP000292003">
    <property type="component" value="Unassembled WGS sequence"/>
</dbReference>
<protein>
    <submittedName>
        <fullName evidence="1">Class I SAM-dependent methyltransferase</fullName>
    </submittedName>
</protein>
<dbReference type="OrthoDB" id="9799672at2"/>
<dbReference type="Gene3D" id="3.40.50.150">
    <property type="entry name" value="Vaccinia Virus protein VP39"/>
    <property type="match status" value="1"/>
</dbReference>
<evidence type="ECO:0000313" key="2">
    <source>
        <dbReference type="Proteomes" id="UP000292003"/>
    </source>
</evidence>
<keyword evidence="1" id="KW-0489">Methyltransferase</keyword>
<dbReference type="GO" id="GO:0032259">
    <property type="term" value="P:methylation"/>
    <property type="evidence" value="ECO:0007669"/>
    <property type="project" value="UniProtKB-KW"/>
</dbReference>
<dbReference type="SUPFAM" id="SSF53335">
    <property type="entry name" value="S-adenosyl-L-methionine-dependent methyltransferases"/>
    <property type="match status" value="1"/>
</dbReference>
<name>A0A4Q7JEX5_9PSEU</name>
<dbReference type="Pfam" id="PF13578">
    <property type="entry name" value="Methyltransf_24"/>
    <property type="match status" value="1"/>
</dbReference>
<dbReference type="InterPro" id="IPR029063">
    <property type="entry name" value="SAM-dependent_MTases_sf"/>
</dbReference>
<gene>
    <name evidence="1" type="ORF">EWH70_01950</name>
</gene>
<dbReference type="GO" id="GO:0008168">
    <property type="term" value="F:methyltransferase activity"/>
    <property type="evidence" value="ECO:0007669"/>
    <property type="project" value="UniProtKB-KW"/>
</dbReference>
<proteinExistence type="predicted"/>
<evidence type="ECO:0000313" key="1">
    <source>
        <dbReference type="EMBL" id="RZQ66129.1"/>
    </source>
</evidence>
<keyword evidence="1" id="KW-0808">Transferase</keyword>
<reference evidence="1 2" key="1">
    <citation type="submission" date="2019-02" db="EMBL/GenBank/DDBJ databases">
        <title>Draft genome sequence of Amycolatopsis sp. 8-3EHSu isolated from roots of Suaeda maritima.</title>
        <authorList>
            <person name="Duangmal K."/>
            <person name="Chantavorakit T."/>
        </authorList>
    </citation>
    <scope>NUCLEOTIDE SEQUENCE [LARGE SCALE GENOMIC DNA]</scope>
    <source>
        <strain evidence="1 2">8-3EHSu</strain>
    </source>
</reference>